<proteinExistence type="predicted"/>
<dbReference type="KEGG" id="mmob:F6R98_10510"/>
<reference evidence="2 3" key="1">
    <citation type="submission" date="2019-09" db="EMBL/GenBank/DDBJ databases">
        <title>Ecophysiology of the spiral-shaped methanotroph Methylospira mobilis as revealed by the complete genome sequence.</title>
        <authorList>
            <person name="Oshkin I.Y."/>
            <person name="Dedysh S.N."/>
            <person name="Miroshnikov K."/>
            <person name="Danilova O.V."/>
            <person name="Hakobyan A."/>
            <person name="Liesack W."/>
        </authorList>
    </citation>
    <scope>NUCLEOTIDE SEQUENCE [LARGE SCALE GENOMIC DNA]</scope>
    <source>
        <strain evidence="2 3">Shm1</strain>
    </source>
</reference>
<sequence length="282" mass="33159">MQTIDEALIEKFKQILCEPPSPGRQKEQVVQDFLEQHTELIPIPNRLNHHLHFQSVVSKFPLGTELTTDYVYITKSSDVWRVTLVELESPDKRIFTSDVKKTNTSAEFNAALNQVRSWKHYLDENKAEVIRRLDPLLQPINMRRNPIEFHFQLIIGRSEDKNLSVERKKHFRGLIDETGIDLLTFDQLIDWYRNDQRYKKLVLRLTGAQYAFKHMHFEPTQILSYVGPDRLSLSSDEFGRLKAAGYEMDKWSKGDLLTYNVKFAESTRNQELNKGRHSFYSK</sequence>
<feature type="domain" description="Shedu protein SduA C-terminal" evidence="1">
    <location>
        <begin position="25"/>
        <end position="189"/>
    </location>
</feature>
<accession>A0A5Q0BGP0</accession>
<organism evidence="2 3">
    <name type="scientific">Candidatus Methylospira mobilis</name>
    <dbReference type="NCBI Taxonomy" id="1808979"/>
    <lineage>
        <taxon>Bacteria</taxon>
        <taxon>Pseudomonadati</taxon>
        <taxon>Pseudomonadota</taxon>
        <taxon>Gammaproteobacteria</taxon>
        <taxon>Methylococcales</taxon>
        <taxon>Methylococcaceae</taxon>
        <taxon>Candidatus Methylospira</taxon>
    </lineage>
</organism>
<dbReference type="Pfam" id="PF14082">
    <property type="entry name" value="SduA_C"/>
    <property type="match status" value="1"/>
</dbReference>
<gene>
    <name evidence="2" type="ORF">F6R98_10510</name>
</gene>
<dbReference type="AlphaFoldDB" id="A0A5Q0BGP0"/>
<name>A0A5Q0BGP0_9GAMM</name>
<keyword evidence="3" id="KW-1185">Reference proteome</keyword>
<protein>
    <submittedName>
        <fullName evidence="2">DUF4263 domain-containing protein</fullName>
    </submittedName>
</protein>
<dbReference type="InParanoid" id="A0A5Q0BGP0"/>
<evidence type="ECO:0000313" key="2">
    <source>
        <dbReference type="EMBL" id="QFY42993.1"/>
    </source>
</evidence>
<dbReference type="EMBL" id="CP044205">
    <property type="protein sequence ID" value="QFY42993.1"/>
    <property type="molecule type" value="Genomic_DNA"/>
</dbReference>
<dbReference type="Proteomes" id="UP000325755">
    <property type="component" value="Chromosome"/>
</dbReference>
<dbReference type="InterPro" id="IPR025359">
    <property type="entry name" value="SduA_C"/>
</dbReference>
<evidence type="ECO:0000313" key="3">
    <source>
        <dbReference type="Proteomes" id="UP000325755"/>
    </source>
</evidence>
<dbReference type="RefSeq" id="WP_153248981.1">
    <property type="nucleotide sequence ID" value="NZ_CP044205.1"/>
</dbReference>
<evidence type="ECO:0000259" key="1">
    <source>
        <dbReference type="Pfam" id="PF14082"/>
    </source>
</evidence>
<dbReference type="OrthoDB" id="9794137at2"/>